<feature type="region of interest" description="Disordered" evidence="1">
    <location>
        <begin position="113"/>
        <end position="138"/>
    </location>
</feature>
<dbReference type="AlphaFoldDB" id="A0A4C1YEE1"/>
<sequence>MVESVFTILTYIGKFRVGGAWVAGCARVYKSVAELFRVVDGGGRSVAAGRATASHAPCPDLKTCTAAVIAPPSASASLPRSRALCRSGPPPPPPLVSEWTPLVPFAANWMQSVPTPAPPPPSSSLSTRVRPPPKVGFSSAIDESICAAALK</sequence>
<evidence type="ECO:0000313" key="2">
    <source>
        <dbReference type="EMBL" id="GBP74741.1"/>
    </source>
</evidence>
<name>A0A4C1YEE1_EUMVA</name>
<keyword evidence="3" id="KW-1185">Reference proteome</keyword>
<accession>A0A4C1YEE1</accession>
<gene>
    <name evidence="2" type="ORF">EVAR_59636_1</name>
</gene>
<dbReference type="Proteomes" id="UP000299102">
    <property type="component" value="Unassembled WGS sequence"/>
</dbReference>
<organism evidence="2 3">
    <name type="scientific">Eumeta variegata</name>
    <name type="common">Bagworm moth</name>
    <name type="synonym">Eumeta japonica</name>
    <dbReference type="NCBI Taxonomy" id="151549"/>
    <lineage>
        <taxon>Eukaryota</taxon>
        <taxon>Metazoa</taxon>
        <taxon>Ecdysozoa</taxon>
        <taxon>Arthropoda</taxon>
        <taxon>Hexapoda</taxon>
        <taxon>Insecta</taxon>
        <taxon>Pterygota</taxon>
        <taxon>Neoptera</taxon>
        <taxon>Endopterygota</taxon>
        <taxon>Lepidoptera</taxon>
        <taxon>Glossata</taxon>
        <taxon>Ditrysia</taxon>
        <taxon>Tineoidea</taxon>
        <taxon>Psychidae</taxon>
        <taxon>Oiketicinae</taxon>
        <taxon>Eumeta</taxon>
    </lineage>
</organism>
<comment type="caution">
    <text evidence="2">The sequence shown here is derived from an EMBL/GenBank/DDBJ whole genome shotgun (WGS) entry which is preliminary data.</text>
</comment>
<proteinExistence type="predicted"/>
<evidence type="ECO:0000313" key="3">
    <source>
        <dbReference type="Proteomes" id="UP000299102"/>
    </source>
</evidence>
<evidence type="ECO:0000256" key="1">
    <source>
        <dbReference type="SAM" id="MobiDB-lite"/>
    </source>
</evidence>
<dbReference type="EMBL" id="BGZK01001220">
    <property type="protein sequence ID" value="GBP74741.1"/>
    <property type="molecule type" value="Genomic_DNA"/>
</dbReference>
<reference evidence="2 3" key="1">
    <citation type="journal article" date="2019" name="Commun. Biol.">
        <title>The bagworm genome reveals a unique fibroin gene that provides high tensile strength.</title>
        <authorList>
            <person name="Kono N."/>
            <person name="Nakamura H."/>
            <person name="Ohtoshi R."/>
            <person name="Tomita M."/>
            <person name="Numata K."/>
            <person name="Arakawa K."/>
        </authorList>
    </citation>
    <scope>NUCLEOTIDE SEQUENCE [LARGE SCALE GENOMIC DNA]</scope>
</reference>
<protein>
    <submittedName>
        <fullName evidence="2">Uncharacterized protein</fullName>
    </submittedName>
</protein>